<feature type="region of interest" description="Disordered" evidence="4">
    <location>
        <begin position="170"/>
        <end position="194"/>
    </location>
</feature>
<dbReference type="CDD" id="cd02869">
    <property type="entry name" value="PseudoU_synth_RluA_like"/>
    <property type="match status" value="1"/>
</dbReference>
<dbReference type="PANTHER" id="PTHR21600">
    <property type="entry name" value="MITOCHONDRIAL RNA PSEUDOURIDINE SYNTHASE"/>
    <property type="match status" value="1"/>
</dbReference>
<evidence type="ECO:0000256" key="3">
    <source>
        <dbReference type="RuleBase" id="RU362028"/>
    </source>
</evidence>
<protein>
    <recommendedName>
        <fullName evidence="3">Pseudouridine synthase</fullName>
        <ecNumber evidence="3">5.4.99.-</ecNumber>
    </recommendedName>
</protein>
<evidence type="ECO:0000313" key="7">
    <source>
        <dbReference type="Proteomes" id="UP001596528"/>
    </source>
</evidence>
<dbReference type="EMBL" id="JBHTGQ010000024">
    <property type="protein sequence ID" value="MFC7750550.1"/>
    <property type="molecule type" value="Genomic_DNA"/>
</dbReference>
<evidence type="ECO:0000259" key="5">
    <source>
        <dbReference type="Pfam" id="PF00849"/>
    </source>
</evidence>
<keyword evidence="7" id="KW-1185">Reference proteome</keyword>
<accession>A0ABW2V6A2</accession>
<dbReference type="InterPro" id="IPR050188">
    <property type="entry name" value="RluA_PseudoU_synthase"/>
</dbReference>
<comment type="catalytic activity">
    <reaction evidence="1 3">
        <text>a uridine in RNA = a pseudouridine in RNA</text>
        <dbReference type="Rhea" id="RHEA:48348"/>
        <dbReference type="Rhea" id="RHEA-COMP:12068"/>
        <dbReference type="Rhea" id="RHEA-COMP:12069"/>
        <dbReference type="ChEBI" id="CHEBI:65314"/>
        <dbReference type="ChEBI" id="CHEBI:65315"/>
    </reaction>
</comment>
<dbReference type="Gene3D" id="3.30.2350.10">
    <property type="entry name" value="Pseudouridine synthase"/>
    <property type="match status" value="1"/>
</dbReference>
<evidence type="ECO:0000313" key="6">
    <source>
        <dbReference type="EMBL" id="MFC7750550.1"/>
    </source>
</evidence>
<feature type="domain" description="Pseudouridine synthase RsuA/RluA-like" evidence="5">
    <location>
        <begin position="81"/>
        <end position="232"/>
    </location>
</feature>
<dbReference type="SUPFAM" id="SSF55120">
    <property type="entry name" value="Pseudouridine synthase"/>
    <property type="match status" value="1"/>
</dbReference>
<proteinExistence type="inferred from homology"/>
<keyword evidence="3 6" id="KW-0413">Isomerase</keyword>
<evidence type="ECO:0000256" key="4">
    <source>
        <dbReference type="SAM" id="MobiDB-lite"/>
    </source>
</evidence>
<dbReference type="GO" id="GO:0016853">
    <property type="term" value="F:isomerase activity"/>
    <property type="evidence" value="ECO:0007669"/>
    <property type="project" value="UniProtKB-KW"/>
</dbReference>
<dbReference type="NCBIfam" id="TIGR00005">
    <property type="entry name" value="rluA_subfam"/>
    <property type="match status" value="1"/>
</dbReference>
<comment type="caution">
    <text evidence="6">The sequence shown here is derived from an EMBL/GenBank/DDBJ whole genome shotgun (WGS) entry which is preliminary data.</text>
</comment>
<organism evidence="6 7">
    <name type="scientific">Paenibacillus thermoaerophilus</name>
    <dbReference type="NCBI Taxonomy" id="1215385"/>
    <lineage>
        <taxon>Bacteria</taxon>
        <taxon>Bacillati</taxon>
        <taxon>Bacillota</taxon>
        <taxon>Bacilli</taxon>
        <taxon>Bacillales</taxon>
        <taxon>Paenibacillaceae</taxon>
        <taxon>Paenibacillus</taxon>
    </lineage>
</organism>
<dbReference type="Proteomes" id="UP001596528">
    <property type="component" value="Unassembled WGS sequence"/>
</dbReference>
<dbReference type="RefSeq" id="WP_170209541.1">
    <property type="nucleotide sequence ID" value="NZ_JBHTGQ010000024.1"/>
</dbReference>
<evidence type="ECO:0000256" key="2">
    <source>
        <dbReference type="ARBA" id="ARBA00010876"/>
    </source>
</evidence>
<dbReference type="InterPro" id="IPR006225">
    <property type="entry name" value="PsdUridine_synth_RluC/D"/>
</dbReference>
<reference evidence="7" key="1">
    <citation type="journal article" date="2019" name="Int. J. Syst. Evol. Microbiol.">
        <title>The Global Catalogue of Microorganisms (GCM) 10K type strain sequencing project: providing services to taxonomists for standard genome sequencing and annotation.</title>
        <authorList>
            <consortium name="The Broad Institute Genomics Platform"/>
            <consortium name="The Broad Institute Genome Sequencing Center for Infectious Disease"/>
            <person name="Wu L."/>
            <person name="Ma J."/>
        </authorList>
    </citation>
    <scope>NUCLEOTIDE SEQUENCE [LARGE SCALE GENOMIC DNA]</scope>
    <source>
        <strain evidence="7">JCM 18657</strain>
    </source>
</reference>
<dbReference type="Pfam" id="PF00849">
    <property type="entry name" value="PseudoU_synth_2"/>
    <property type="match status" value="1"/>
</dbReference>
<dbReference type="EC" id="5.4.99.-" evidence="3"/>
<name>A0ABW2V6A2_9BACL</name>
<dbReference type="PANTHER" id="PTHR21600:SF87">
    <property type="entry name" value="RNA PSEUDOURIDYLATE SYNTHASE DOMAIN-CONTAINING PROTEIN 1"/>
    <property type="match status" value="1"/>
</dbReference>
<dbReference type="InterPro" id="IPR006145">
    <property type="entry name" value="PsdUridine_synth_RsuA/RluA"/>
</dbReference>
<comment type="similarity">
    <text evidence="2 3">Belongs to the pseudouridine synthase RluA family.</text>
</comment>
<dbReference type="InterPro" id="IPR020103">
    <property type="entry name" value="PsdUridine_synth_cat_dom_sf"/>
</dbReference>
<evidence type="ECO:0000256" key="1">
    <source>
        <dbReference type="ARBA" id="ARBA00000073"/>
    </source>
</evidence>
<sequence length="294" mass="33275">MKRKWKRKGRWLEFEYEGEAGTVPESPPLDMSPKLWRALLRQGGVSVSRGRLSLLLYDDEAPQFEPSWTMPEILYEDDLCLVANKPPGIPVHPAYPEQTDTLANRMAGYLIAAGEPTRVRHIHRLDEQTSGPVLYAKNDWAQSWWDARLRDKEVDRRYVAVVAGVPRPPQGTWDAPIGRDRHRPERRRVSPGGDPALTRYRVLERYPASGASLIELKLETGRTHQIRVHASHAGHPILGDVLYGGSADLIRRQALHGISLVFPHPFEGEIAVEAPIPDDIGRLLQVLRGREARR</sequence>
<gene>
    <name evidence="6" type="ORF">ACFQWB_11505</name>
</gene>
<comment type="function">
    <text evidence="3">Responsible for synthesis of pseudouridine from uracil.</text>
</comment>